<dbReference type="AlphaFoldDB" id="A0A4V3NZ32"/>
<dbReference type="SUPFAM" id="SSF55347">
    <property type="entry name" value="Glyceraldehyde-3-phosphate dehydrogenase-like, C-terminal domain"/>
    <property type="match status" value="1"/>
</dbReference>
<dbReference type="PANTHER" id="PTHR43377">
    <property type="entry name" value="BILIVERDIN REDUCTASE A"/>
    <property type="match status" value="1"/>
</dbReference>
<protein>
    <submittedName>
        <fullName evidence="3">Gfo/Idh/MocA family oxidoreductase</fullName>
    </submittedName>
</protein>
<evidence type="ECO:0000313" key="3">
    <source>
        <dbReference type="EMBL" id="TGU70172.1"/>
    </source>
</evidence>
<dbReference type="Gene3D" id="3.40.50.720">
    <property type="entry name" value="NAD(P)-binding Rossmann-like Domain"/>
    <property type="match status" value="1"/>
</dbReference>
<feature type="domain" description="Gfo/Idh/MocA-like oxidoreductase N-terminal" evidence="1">
    <location>
        <begin position="2"/>
        <end position="121"/>
    </location>
</feature>
<evidence type="ECO:0000259" key="2">
    <source>
        <dbReference type="Pfam" id="PF22725"/>
    </source>
</evidence>
<dbReference type="Pfam" id="PF22725">
    <property type="entry name" value="GFO_IDH_MocA_C3"/>
    <property type="match status" value="1"/>
</dbReference>
<dbReference type="SUPFAM" id="SSF51735">
    <property type="entry name" value="NAD(P)-binding Rossmann-fold domains"/>
    <property type="match status" value="1"/>
</dbReference>
<gene>
    <name evidence="3" type="ORF">E4633_18405</name>
</gene>
<evidence type="ECO:0000259" key="1">
    <source>
        <dbReference type="Pfam" id="PF01408"/>
    </source>
</evidence>
<organism evidence="3 4">
    <name type="scientific">Geomonas terrae</name>
    <dbReference type="NCBI Taxonomy" id="2562681"/>
    <lineage>
        <taxon>Bacteria</taxon>
        <taxon>Pseudomonadati</taxon>
        <taxon>Thermodesulfobacteriota</taxon>
        <taxon>Desulfuromonadia</taxon>
        <taxon>Geobacterales</taxon>
        <taxon>Geobacteraceae</taxon>
        <taxon>Geomonas</taxon>
    </lineage>
</organism>
<reference evidence="3 4" key="1">
    <citation type="submission" date="2019-04" db="EMBL/GenBank/DDBJ databases">
        <title>Geobacter oryzae sp. nov., ferric-reducing bacteria isolated from paddy soil.</title>
        <authorList>
            <person name="Xu Z."/>
            <person name="Masuda Y."/>
            <person name="Itoh H."/>
            <person name="Senoo K."/>
        </authorList>
    </citation>
    <scope>NUCLEOTIDE SEQUENCE [LARGE SCALE GENOMIC DNA]</scope>
    <source>
        <strain evidence="3 4">Red111</strain>
    </source>
</reference>
<dbReference type="Pfam" id="PF01408">
    <property type="entry name" value="GFO_IDH_MocA"/>
    <property type="match status" value="1"/>
</dbReference>
<dbReference type="InterPro" id="IPR036291">
    <property type="entry name" value="NAD(P)-bd_dom_sf"/>
</dbReference>
<dbReference type="InterPro" id="IPR055170">
    <property type="entry name" value="GFO_IDH_MocA-like_dom"/>
</dbReference>
<dbReference type="PANTHER" id="PTHR43377:SF6">
    <property type="entry name" value="GFO_IDH_MOCA-LIKE OXIDOREDUCTASE N-TERMINAL DOMAIN-CONTAINING PROTEIN"/>
    <property type="match status" value="1"/>
</dbReference>
<dbReference type="Gene3D" id="3.30.360.10">
    <property type="entry name" value="Dihydrodipicolinate Reductase, domain 2"/>
    <property type="match status" value="1"/>
</dbReference>
<feature type="domain" description="GFO/IDH/MocA-like oxidoreductase" evidence="2">
    <location>
        <begin position="130"/>
        <end position="232"/>
    </location>
</feature>
<dbReference type="InterPro" id="IPR000683">
    <property type="entry name" value="Gfo/Idh/MocA-like_OxRdtase_N"/>
</dbReference>
<proteinExistence type="predicted"/>
<evidence type="ECO:0000313" key="4">
    <source>
        <dbReference type="Proteomes" id="UP000306416"/>
    </source>
</evidence>
<sequence length="341" mass="37833">MINVGIVGFGYWGPNVARNFNTTPGARVVAISDADEKSLQRAAASYPGVRTERECDRLLSAKDIDVVAVVTPVSSHFEIARKALANGKHIFIEKPFTASVAEAEKLIELAERRNLKIMVDHTFLFTGAVKKIKELIDDGILGDLYYFDSIRVNLGLFQKDVNVVWDLAPHDLSIMDHLLRMDPVAVTATGIAHFRNDLEDVAYITIYFPGNVIAHLNVNWLSPVKIRTTLIGGQKKMLVWNDLVSDEKIRVYDKGVDGLDSLNLESKEKAYGLRLSYRSGDMWAPRVTQVEALQGETSYFIDCINNNVTPKNDGHAGLRVVRILEAIKKSLAGGGVLVRLN</sequence>
<name>A0A4V3NZ32_9BACT</name>
<dbReference type="GO" id="GO:0000166">
    <property type="term" value="F:nucleotide binding"/>
    <property type="evidence" value="ECO:0007669"/>
    <property type="project" value="InterPro"/>
</dbReference>
<keyword evidence="4" id="KW-1185">Reference proteome</keyword>
<dbReference type="InterPro" id="IPR051450">
    <property type="entry name" value="Gfo/Idh/MocA_Oxidoreductases"/>
</dbReference>
<dbReference type="RefSeq" id="WP_135872474.1">
    <property type="nucleotide sequence ID" value="NZ_SRSC01000005.1"/>
</dbReference>
<dbReference type="Proteomes" id="UP000306416">
    <property type="component" value="Unassembled WGS sequence"/>
</dbReference>
<accession>A0A4V3NZ32</accession>
<comment type="caution">
    <text evidence="3">The sequence shown here is derived from an EMBL/GenBank/DDBJ whole genome shotgun (WGS) entry which is preliminary data.</text>
</comment>
<dbReference type="EMBL" id="SRSC01000005">
    <property type="protein sequence ID" value="TGU70172.1"/>
    <property type="molecule type" value="Genomic_DNA"/>
</dbReference>